<dbReference type="EMBL" id="JYDO01000049">
    <property type="protein sequence ID" value="KRZ74512.1"/>
    <property type="molecule type" value="Genomic_DNA"/>
</dbReference>
<evidence type="ECO:0000313" key="3">
    <source>
        <dbReference type="Proteomes" id="UP000054843"/>
    </source>
</evidence>
<proteinExistence type="predicted"/>
<gene>
    <name evidence="2" type="ORF">T10_10548</name>
</gene>
<comment type="caution">
    <text evidence="2">The sequence shown here is derived from an EMBL/GenBank/DDBJ whole genome shotgun (WGS) entry which is preliminary data.</text>
</comment>
<name>A0A0V1MSL3_9BILA</name>
<dbReference type="AlphaFoldDB" id="A0A0V1MSL3"/>
<organism evidence="2 3">
    <name type="scientific">Trichinella papuae</name>
    <dbReference type="NCBI Taxonomy" id="268474"/>
    <lineage>
        <taxon>Eukaryota</taxon>
        <taxon>Metazoa</taxon>
        <taxon>Ecdysozoa</taxon>
        <taxon>Nematoda</taxon>
        <taxon>Enoplea</taxon>
        <taxon>Dorylaimia</taxon>
        <taxon>Trichinellida</taxon>
        <taxon>Trichinellidae</taxon>
        <taxon>Trichinella</taxon>
    </lineage>
</organism>
<keyword evidence="3" id="KW-1185">Reference proteome</keyword>
<evidence type="ECO:0000256" key="1">
    <source>
        <dbReference type="SAM" id="MobiDB-lite"/>
    </source>
</evidence>
<accession>A0A0V1MSL3</accession>
<sequence>MKLTDYVERGDVNCKRCCMRVTSGYGCFCLFFLLLLNDSSQTQLKEPRAFAYLYFLRSKYQRFVKQAGGSCRLVEVLLMSGAVGPTSEVLKNRHPSNSRVVAVYAAATVKLLCCPLTLTSRHFFTVQASQPAVFNFPFAQSNPFPPRHASRCLQTTCFFYQRLIFAFTPAKRNGWIFPLCLPFVHYRLAASWRRKKWMDESLAVRSRATNADNCCLSSKLHSQFIQFFLHTSHPFHFHIPAFRPVSVNSNSFCICCFAAAAADERGRGLTSTPKTSRLASAPCCHRSSLTGKVDGAFAPTDLPTDRRRRRHAPPLSCMPRGGNGHNTGTHCTIKSRAGFFIAKSKTLTRLLVALRQGPSTGRTAVACTQIPTHLW</sequence>
<protein>
    <submittedName>
        <fullName evidence="2">Uncharacterized protein</fullName>
    </submittedName>
</protein>
<feature type="region of interest" description="Disordered" evidence="1">
    <location>
        <begin position="295"/>
        <end position="321"/>
    </location>
</feature>
<evidence type="ECO:0000313" key="2">
    <source>
        <dbReference type="EMBL" id="KRZ74512.1"/>
    </source>
</evidence>
<dbReference type="Proteomes" id="UP000054843">
    <property type="component" value="Unassembled WGS sequence"/>
</dbReference>
<dbReference type="OrthoDB" id="10570863at2759"/>
<reference evidence="2 3" key="1">
    <citation type="submission" date="2015-01" db="EMBL/GenBank/DDBJ databases">
        <title>Evolution of Trichinella species and genotypes.</title>
        <authorList>
            <person name="Korhonen P.K."/>
            <person name="Edoardo P."/>
            <person name="Giuseppe L.R."/>
            <person name="Gasser R.B."/>
        </authorList>
    </citation>
    <scope>NUCLEOTIDE SEQUENCE [LARGE SCALE GENOMIC DNA]</scope>
    <source>
        <strain evidence="2">ISS1980</strain>
    </source>
</reference>